<dbReference type="RefSeq" id="WP_182836198.1">
    <property type="nucleotide sequence ID" value="NZ_BAAABQ010000063.1"/>
</dbReference>
<name>A0ABR6B959_9PSEU</name>
<accession>A0ABR6B959</accession>
<gene>
    <name evidence="2" type="ORF">BC739_000602</name>
</gene>
<sequence>MLVGERAARTPDAIAVVDGDRAVTYREHGLAANRTADAPPPAVGGQVCLTWSRYSAAPADAGRVLKVPFRTLDVLNGTFKTTQPRPGPDTRSTMRAATG</sequence>
<protein>
    <submittedName>
        <fullName evidence="2">Uncharacterized protein</fullName>
    </submittedName>
</protein>
<dbReference type="Proteomes" id="UP000517916">
    <property type="component" value="Unassembled WGS sequence"/>
</dbReference>
<evidence type="ECO:0000256" key="1">
    <source>
        <dbReference type="SAM" id="MobiDB-lite"/>
    </source>
</evidence>
<feature type="region of interest" description="Disordered" evidence="1">
    <location>
        <begin position="78"/>
        <end position="99"/>
    </location>
</feature>
<keyword evidence="3" id="KW-1185">Reference proteome</keyword>
<dbReference type="EMBL" id="JACJID010000001">
    <property type="protein sequence ID" value="MBA8923405.1"/>
    <property type="molecule type" value="Genomic_DNA"/>
</dbReference>
<reference evidence="2 3" key="1">
    <citation type="submission" date="2020-08" db="EMBL/GenBank/DDBJ databases">
        <title>Genomic Encyclopedia of Archaeal and Bacterial Type Strains, Phase II (KMG-II): from individual species to whole genera.</title>
        <authorList>
            <person name="Goeker M."/>
        </authorList>
    </citation>
    <scope>NUCLEOTIDE SEQUENCE [LARGE SCALE GENOMIC DNA]</scope>
    <source>
        <strain evidence="2 3">DSM 43850</strain>
    </source>
</reference>
<comment type="caution">
    <text evidence="2">The sequence shown here is derived from an EMBL/GenBank/DDBJ whole genome shotgun (WGS) entry which is preliminary data.</text>
</comment>
<proteinExistence type="predicted"/>
<evidence type="ECO:0000313" key="3">
    <source>
        <dbReference type="Proteomes" id="UP000517916"/>
    </source>
</evidence>
<organism evidence="2 3">
    <name type="scientific">Kutzneria viridogrisea</name>
    <dbReference type="NCBI Taxonomy" id="47990"/>
    <lineage>
        <taxon>Bacteria</taxon>
        <taxon>Bacillati</taxon>
        <taxon>Actinomycetota</taxon>
        <taxon>Actinomycetes</taxon>
        <taxon>Pseudonocardiales</taxon>
        <taxon>Pseudonocardiaceae</taxon>
        <taxon>Kutzneria</taxon>
    </lineage>
</organism>
<evidence type="ECO:0000313" key="2">
    <source>
        <dbReference type="EMBL" id="MBA8923405.1"/>
    </source>
</evidence>
<dbReference type="Gene3D" id="3.40.50.980">
    <property type="match status" value="1"/>
</dbReference>